<feature type="chain" id="PRO_5046697663" description="Lipoprotein" evidence="1">
    <location>
        <begin position="27"/>
        <end position="143"/>
    </location>
</feature>
<keyword evidence="1" id="KW-0732">Signal</keyword>
<feature type="signal peptide" evidence="1">
    <location>
        <begin position="1"/>
        <end position="26"/>
    </location>
</feature>
<evidence type="ECO:0008006" key="4">
    <source>
        <dbReference type="Google" id="ProtNLM"/>
    </source>
</evidence>
<gene>
    <name evidence="2" type="ORF">H9645_05925</name>
</gene>
<evidence type="ECO:0000256" key="1">
    <source>
        <dbReference type="SAM" id="SignalP"/>
    </source>
</evidence>
<dbReference type="RefSeq" id="WP_191728794.1">
    <property type="nucleotide sequence ID" value="NZ_JACSQJ010000002.1"/>
</dbReference>
<comment type="caution">
    <text evidence="2">The sequence shown here is derived from an EMBL/GenBank/DDBJ whole genome shotgun (WGS) entry which is preliminary data.</text>
</comment>
<proteinExistence type="predicted"/>
<sequence length="143" mass="16358">MRPTYARTALVLFALLACALLLPGCASTGKGEALQRAQYAWSAAIRWGDFEGAWNLVDPDYREQHPLTDVELERYAQVQVSHYRELGVQPTTDGTAVRDIDIGVINRHTMAERGMRYRESWRWDEAANTWWNTGGLPDFWRGE</sequence>
<protein>
    <recommendedName>
        <fullName evidence="4">Lipoprotein</fullName>
    </recommendedName>
</protein>
<organism evidence="2 3">
    <name type="scientific">Luteimonas colneyensis</name>
    <dbReference type="NCBI Taxonomy" id="2762230"/>
    <lineage>
        <taxon>Bacteria</taxon>
        <taxon>Pseudomonadati</taxon>
        <taxon>Pseudomonadota</taxon>
        <taxon>Gammaproteobacteria</taxon>
        <taxon>Lysobacterales</taxon>
        <taxon>Lysobacteraceae</taxon>
        <taxon>Luteimonas</taxon>
    </lineage>
</organism>
<name>A0ABR8UHQ6_9GAMM</name>
<dbReference type="Proteomes" id="UP000647183">
    <property type="component" value="Unassembled WGS sequence"/>
</dbReference>
<keyword evidence="3" id="KW-1185">Reference proteome</keyword>
<evidence type="ECO:0000313" key="2">
    <source>
        <dbReference type="EMBL" id="MBD7987564.1"/>
    </source>
</evidence>
<accession>A0ABR8UHQ6</accession>
<reference evidence="2 3" key="1">
    <citation type="submission" date="2020-08" db="EMBL/GenBank/DDBJ databases">
        <title>A Genomic Blueprint of the Chicken Gut Microbiome.</title>
        <authorList>
            <person name="Gilroy R."/>
            <person name="Ravi A."/>
            <person name="Getino M."/>
            <person name="Pursley I."/>
            <person name="Horton D.L."/>
            <person name="Alikhan N.-F."/>
            <person name="Baker D."/>
            <person name="Gharbi K."/>
            <person name="Hall N."/>
            <person name="Watson M."/>
            <person name="Adriaenssens E.M."/>
            <person name="Foster-Nyarko E."/>
            <person name="Jarju S."/>
            <person name="Secka A."/>
            <person name="Antonio M."/>
            <person name="Oren A."/>
            <person name="Chaudhuri R."/>
            <person name="La Ragione R.M."/>
            <person name="Hildebrand F."/>
            <person name="Pallen M.J."/>
        </authorList>
    </citation>
    <scope>NUCLEOTIDE SEQUENCE [LARGE SCALE GENOMIC DNA]</scope>
    <source>
        <strain evidence="2 3">Sa2BVA3</strain>
    </source>
</reference>
<dbReference type="PROSITE" id="PS51257">
    <property type="entry name" value="PROKAR_LIPOPROTEIN"/>
    <property type="match status" value="1"/>
</dbReference>
<evidence type="ECO:0000313" key="3">
    <source>
        <dbReference type="Proteomes" id="UP000647183"/>
    </source>
</evidence>
<dbReference type="EMBL" id="JACSQJ010000002">
    <property type="protein sequence ID" value="MBD7987564.1"/>
    <property type="molecule type" value="Genomic_DNA"/>
</dbReference>